<evidence type="ECO:0000313" key="1">
    <source>
        <dbReference type="EMBL" id="KAJ8114495.1"/>
    </source>
</evidence>
<proteinExistence type="predicted"/>
<sequence length="149" mass="15234">MLDPRRDLRTGHRLRLPAAACRPGSNLLGAAGPAGNTSAVVAVHTVLREDHTGPEAVHTQDLAGTDWASRSSRCCWAGPAGMAAYPAGKGQHPGGLVAATGGTAAVRPALQSVSGSRRAIRGNGCRDMWRRRERGSGNGAAPSPVAGKV</sequence>
<dbReference type="Proteomes" id="UP001153331">
    <property type="component" value="Unassembled WGS sequence"/>
</dbReference>
<evidence type="ECO:0000313" key="2">
    <source>
        <dbReference type="Proteomes" id="UP001153331"/>
    </source>
</evidence>
<dbReference type="EMBL" id="JAPHNI010000190">
    <property type="protein sequence ID" value="KAJ8114495.1"/>
    <property type="molecule type" value="Genomic_DNA"/>
</dbReference>
<protein>
    <submittedName>
        <fullName evidence="1">Uncharacterized protein</fullName>
    </submittedName>
</protein>
<keyword evidence="2" id="KW-1185">Reference proteome</keyword>
<reference evidence="1" key="1">
    <citation type="submission" date="2022-11" db="EMBL/GenBank/DDBJ databases">
        <title>Genome Sequence of Boeremia exigua.</title>
        <authorList>
            <person name="Buettner E."/>
        </authorList>
    </citation>
    <scope>NUCLEOTIDE SEQUENCE</scope>
    <source>
        <strain evidence="1">CU02</strain>
    </source>
</reference>
<name>A0ACC2IH07_9PLEO</name>
<organism evidence="1 2">
    <name type="scientific">Boeremia exigua</name>
    <dbReference type="NCBI Taxonomy" id="749465"/>
    <lineage>
        <taxon>Eukaryota</taxon>
        <taxon>Fungi</taxon>
        <taxon>Dikarya</taxon>
        <taxon>Ascomycota</taxon>
        <taxon>Pezizomycotina</taxon>
        <taxon>Dothideomycetes</taxon>
        <taxon>Pleosporomycetidae</taxon>
        <taxon>Pleosporales</taxon>
        <taxon>Pleosporineae</taxon>
        <taxon>Didymellaceae</taxon>
        <taxon>Boeremia</taxon>
    </lineage>
</organism>
<gene>
    <name evidence="1" type="ORF">OPT61_g3636</name>
</gene>
<comment type="caution">
    <text evidence="1">The sequence shown here is derived from an EMBL/GenBank/DDBJ whole genome shotgun (WGS) entry which is preliminary data.</text>
</comment>
<accession>A0ACC2IH07</accession>